<evidence type="ECO:0000259" key="2">
    <source>
        <dbReference type="PROSITE" id="PS50086"/>
    </source>
</evidence>
<feature type="region of interest" description="Disordered" evidence="1">
    <location>
        <begin position="525"/>
        <end position="544"/>
    </location>
</feature>
<accession>B6JWT9</accession>
<dbReference type="STRING" id="402676.B6JWT9"/>
<dbReference type="GO" id="GO:0005096">
    <property type="term" value="F:GTPase activator activity"/>
    <property type="evidence" value="ECO:0000318"/>
    <property type="project" value="GO_Central"/>
</dbReference>
<evidence type="ECO:0000313" key="4">
    <source>
        <dbReference type="JaponicusDB" id="SJAG_00864"/>
    </source>
</evidence>
<feature type="compositionally biased region" description="Low complexity" evidence="1">
    <location>
        <begin position="531"/>
        <end position="544"/>
    </location>
</feature>
<name>B6JWT9_SCHJY</name>
<dbReference type="PANTHER" id="PTHR47219:SF20">
    <property type="entry name" value="TBC1 DOMAIN FAMILY MEMBER 2B"/>
    <property type="match status" value="1"/>
</dbReference>
<feature type="compositionally biased region" description="Low complexity" evidence="1">
    <location>
        <begin position="179"/>
        <end position="210"/>
    </location>
</feature>
<feature type="domain" description="Rab-GAP TBC" evidence="2">
    <location>
        <begin position="283"/>
        <end position="471"/>
    </location>
</feature>
<dbReference type="OrthoDB" id="17687at2759"/>
<gene>
    <name evidence="4" type="primary">gyp2</name>
    <name evidence="3" type="ORF">SJAG_00864</name>
</gene>
<dbReference type="Gene3D" id="1.10.10.750">
    <property type="entry name" value="Ypt/Rab-GAP domain of gyp1p, domain 1"/>
    <property type="match status" value="1"/>
</dbReference>
<dbReference type="Gene3D" id="1.10.238.10">
    <property type="entry name" value="EF-hand"/>
    <property type="match status" value="1"/>
</dbReference>
<dbReference type="EMBL" id="KE651166">
    <property type="protein sequence ID" value="EEB05840.1"/>
    <property type="molecule type" value="Genomic_DNA"/>
</dbReference>
<dbReference type="InterPro" id="IPR011992">
    <property type="entry name" value="EF-hand-dom_pair"/>
</dbReference>
<dbReference type="GeneID" id="7051956"/>
<dbReference type="SUPFAM" id="SSF47923">
    <property type="entry name" value="Ypt/Rab-GAP domain of gyp1p"/>
    <property type="match status" value="2"/>
</dbReference>
<dbReference type="SMART" id="SM00164">
    <property type="entry name" value="TBC"/>
    <property type="match status" value="1"/>
</dbReference>
<dbReference type="InterPro" id="IPR000195">
    <property type="entry name" value="Rab-GAP-TBC_dom"/>
</dbReference>
<dbReference type="eggNOG" id="KOG4347">
    <property type="taxonomic scope" value="Eukaryota"/>
</dbReference>
<dbReference type="VEuPathDB" id="FungiDB:SJAG_00864"/>
<dbReference type="InterPro" id="IPR035969">
    <property type="entry name" value="Rab-GAP_TBC_sf"/>
</dbReference>
<organism evidence="3 5">
    <name type="scientific">Schizosaccharomyces japonicus (strain yFS275 / FY16936)</name>
    <name type="common">Fission yeast</name>
    <dbReference type="NCBI Taxonomy" id="402676"/>
    <lineage>
        <taxon>Eukaryota</taxon>
        <taxon>Fungi</taxon>
        <taxon>Dikarya</taxon>
        <taxon>Ascomycota</taxon>
        <taxon>Taphrinomycotina</taxon>
        <taxon>Schizosaccharomycetes</taxon>
        <taxon>Schizosaccharomycetales</taxon>
        <taxon>Schizosaccharomycetaceae</taxon>
        <taxon>Schizosaccharomyces</taxon>
    </lineage>
</organism>
<dbReference type="InterPro" id="IPR050302">
    <property type="entry name" value="Rab_GAP_TBC_domain"/>
</dbReference>
<dbReference type="RefSeq" id="XP_002172133.1">
    <property type="nucleotide sequence ID" value="XM_002172097.2"/>
</dbReference>
<dbReference type="Gene3D" id="1.10.8.270">
    <property type="entry name" value="putative rabgap domain of human tbc1 domain family member 14 like domains"/>
    <property type="match status" value="1"/>
</dbReference>
<protein>
    <submittedName>
        <fullName evidence="3">GTPase activating protein Gyp2</fullName>
    </submittedName>
</protein>
<dbReference type="OMA" id="QAYFLFS"/>
<dbReference type="GO" id="GO:0031267">
    <property type="term" value="F:small GTPase binding"/>
    <property type="evidence" value="ECO:0000318"/>
    <property type="project" value="GO_Central"/>
</dbReference>
<dbReference type="Gene3D" id="1.10.472.80">
    <property type="entry name" value="Ypt/Rab-GAP domain of gyp1p, domain 3"/>
    <property type="match status" value="1"/>
</dbReference>
<keyword evidence="5" id="KW-1185">Reference proteome</keyword>
<dbReference type="SUPFAM" id="SSF47473">
    <property type="entry name" value="EF-hand"/>
    <property type="match status" value="1"/>
</dbReference>
<evidence type="ECO:0000256" key="1">
    <source>
        <dbReference type="SAM" id="MobiDB-lite"/>
    </source>
</evidence>
<dbReference type="Pfam" id="PF00566">
    <property type="entry name" value="RabGAP-TBC"/>
    <property type="match status" value="1"/>
</dbReference>
<dbReference type="PROSITE" id="PS50086">
    <property type="entry name" value="TBC_RABGAP"/>
    <property type="match status" value="1"/>
</dbReference>
<dbReference type="JaponicusDB" id="SJAG_00864">
    <property type="gene designation" value="gyp2"/>
</dbReference>
<dbReference type="AlphaFoldDB" id="B6JWT9"/>
<evidence type="ECO:0000313" key="3">
    <source>
        <dbReference type="EMBL" id="EEB05840.1"/>
    </source>
</evidence>
<dbReference type="Proteomes" id="UP000001744">
    <property type="component" value="Unassembled WGS sequence"/>
</dbReference>
<feature type="region of interest" description="Disordered" evidence="1">
    <location>
        <begin position="164"/>
        <end position="210"/>
    </location>
</feature>
<reference evidence="3 5" key="1">
    <citation type="journal article" date="2011" name="Science">
        <title>Comparative functional genomics of the fission yeasts.</title>
        <authorList>
            <person name="Rhind N."/>
            <person name="Chen Z."/>
            <person name="Yassour M."/>
            <person name="Thompson D.A."/>
            <person name="Haas B.J."/>
            <person name="Habib N."/>
            <person name="Wapinski I."/>
            <person name="Roy S."/>
            <person name="Lin M.F."/>
            <person name="Heiman D.I."/>
            <person name="Young S.K."/>
            <person name="Furuya K."/>
            <person name="Guo Y."/>
            <person name="Pidoux A."/>
            <person name="Chen H.M."/>
            <person name="Robbertse B."/>
            <person name="Goldberg J.M."/>
            <person name="Aoki K."/>
            <person name="Bayne E.H."/>
            <person name="Berlin A.M."/>
            <person name="Desjardins C.A."/>
            <person name="Dobbs E."/>
            <person name="Dukaj L."/>
            <person name="Fan L."/>
            <person name="FitzGerald M.G."/>
            <person name="French C."/>
            <person name="Gujja S."/>
            <person name="Hansen K."/>
            <person name="Keifenheim D."/>
            <person name="Levin J.Z."/>
            <person name="Mosher R.A."/>
            <person name="Mueller C.A."/>
            <person name="Pfiffner J."/>
            <person name="Priest M."/>
            <person name="Russ C."/>
            <person name="Smialowska A."/>
            <person name="Swoboda P."/>
            <person name="Sykes S.M."/>
            <person name="Vaughn M."/>
            <person name="Vengrova S."/>
            <person name="Yoder R."/>
            <person name="Zeng Q."/>
            <person name="Allshire R."/>
            <person name="Baulcombe D."/>
            <person name="Birren B.W."/>
            <person name="Brown W."/>
            <person name="Ekwall K."/>
            <person name="Kellis M."/>
            <person name="Leatherwood J."/>
            <person name="Levin H."/>
            <person name="Margalit H."/>
            <person name="Martienssen R."/>
            <person name="Nieduszynski C.A."/>
            <person name="Spatafora J.W."/>
            <person name="Friedman N."/>
            <person name="Dalgaard J.Z."/>
            <person name="Baumann P."/>
            <person name="Niki H."/>
            <person name="Regev A."/>
            <person name="Nusbaum C."/>
        </authorList>
    </citation>
    <scope>NUCLEOTIDE SEQUENCE [LARGE SCALE GENOMIC DNA]</scope>
    <source>
        <strain evidence="5">yFS275 / FY16936</strain>
    </source>
</reference>
<dbReference type="HOGENOM" id="CLU_003538_0_1_1"/>
<dbReference type="PANTHER" id="PTHR47219">
    <property type="entry name" value="RAB GTPASE-ACTIVATING PROTEIN 1-LIKE"/>
    <property type="match status" value="1"/>
</dbReference>
<proteinExistence type="predicted"/>
<sequence>MNIIKQLFLENRYKTQPEKTNPLQYFSLPREEEVAAQVFCTVSVYAKDHSLLTASSGLVWVTTSFLCFLSEDSALCFAFPLFALCQLERAKTTSNIYVFHATTLHEQHLELFVQEQRHLCELFCDRLLTQLRKAMPDVQGIHNFLRPLLSERLCYGLTGNGEYEDREQEQRTMSHAARSDASSATKSSKDTAAPPLPLHTPASSTVSSSTSAASSLTSSTSASSFSSWKSPGLGAQFGYPDGLSTASSLASLKMKHWQSYFQALGTNFTLLRTAQLRQLVRSGVPNELRGELWETLSCSLYVRWKCSKFYNQWLKKLEDPAVDRDDEIEKDLERSLPGYSGYHHAQGIDSLRRVLTVHAAANADMGYCQANNIVVAALLVYCTEEQAYFLFSQLSKYYIPGYYSKIIYGVLLDLNVFTYLLEHTLPHVHKHLADIDIDLKLLTLNWFLTLYIKVFRLDLAAQVLDCLFMSGPCVLFQLALALFKITASRLLEAQDDSYVVAAFQTCFDSINSFPVGFSHTISVDKDDTSDPTKSISDSSSSSADNCSFEQLLSTAFETFGYVTNDLIHSKRSELKASVLSSIHGFTKRTHLRGIYEQILLSRTELDFIYDSFVQALGEDQICHSNVLEQCIDYEHYMKMIEFNADWFRNNSPYETANDTLAKRQLCLRLFYWMRDGNGTYLSFKNLVIGVERLKVDCVLHSAMLVFYLYDTKKRGFLDKEDIIELSETLIFMCCKTNTSRDDIYLTTISKFLHLCFSGFREQNAAFALSCDAFQKVVEQSNLRDVLVLFLQQITQGFLSDENKEDVFFNRNTN</sequence>
<evidence type="ECO:0000313" key="5">
    <source>
        <dbReference type="Proteomes" id="UP000001744"/>
    </source>
</evidence>